<dbReference type="FunFam" id="4.10.60.10:FF:000003">
    <property type="entry name" value="serine/arginine-rich splicing factor RS2Z32-like isoform X1"/>
    <property type="match status" value="1"/>
</dbReference>
<evidence type="ECO:0000259" key="14">
    <source>
        <dbReference type="PROSITE" id="PS50102"/>
    </source>
</evidence>
<dbReference type="InterPro" id="IPR001878">
    <property type="entry name" value="Znf_CCHC"/>
</dbReference>
<evidence type="ECO:0000256" key="7">
    <source>
        <dbReference type="ARBA" id="ARBA00022833"/>
    </source>
</evidence>
<organism evidence="16 17">
    <name type="scientific">Adiantum capillus-veneris</name>
    <name type="common">Maidenhair fern</name>
    <dbReference type="NCBI Taxonomy" id="13818"/>
    <lineage>
        <taxon>Eukaryota</taxon>
        <taxon>Viridiplantae</taxon>
        <taxon>Streptophyta</taxon>
        <taxon>Embryophyta</taxon>
        <taxon>Tracheophyta</taxon>
        <taxon>Polypodiopsida</taxon>
        <taxon>Polypodiidae</taxon>
        <taxon>Polypodiales</taxon>
        <taxon>Pteridineae</taxon>
        <taxon>Pteridaceae</taxon>
        <taxon>Vittarioideae</taxon>
        <taxon>Adiantum</taxon>
    </lineage>
</organism>
<comment type="subcellular location">
    <subcellularLocation>
        <location evidence="1">Nucleus</location>
    </subcellularLocation>
</comment>
<feature type="compositionally biased region" description="Basic residues" evidence="13">
    <location>
        <begin position="143"/>
        <end position="173"/>
    </location>
</feature>
<dbReference type="Gene3D" id="3.30.70.330">
    <property type="match status" value="1"/>
</dbReference>
<evidence type="ECO:0000256" key="3">
    <source>
        <dbReference type="ARBA" id="ARBA00022664"/>
    </source>
</evidence>
<proteinExistence type="inferred from homology"/>
<dbReference type="Proteomes" id="UP000886520">
    <property type="component" value="Chromosome 8"/>
</dbReference>
<evidence type="ECO:0000256" key="9">
    <source>
        <dbReference type="ARBA" id="ARBA00023242"/>
    </source>
</evidence>
<feature type="compositionally biased region" description="Low complexity" evidence="13">
    <location>
        <begin position="224"/>
        <end position="265"/>
    </location>
</feature>
<evidence type="ECO:0000313" key="16">
    <source>
        <dbReference type="EMBL" id="KAI5076465.1"/>
    </source>
</evidence>
<evidence type="ECO:0000256" key="5">
    <source>
        <dbReference type="ARBA" id="ARBA00022737"/>
    </source>
</evidence>
<keyword evidence="12" id="KW-0694">RNA-binding</keyword>
<gene>
    <name evidence="16" type="ORF">GOP47_0008530</name>
</gene>
<evidence type="ECO:0000256" key="13">
    <source>
        <dbReference type="SAM" id="MobiDB-lite"/>
    </source>
</evidence>
<dbReference type="InterPro" id="IPR035979">
    <property type="entry name" value="RBD_domain_sf"/>
</dbReference>
<keyword evidence="4" id="KW-0479">Metal-binding</keyword>
<evidence type="ECO:0000256" key="12">
    <source>
        <dbReference type="PROSITE-ProRule" id="PRU00176"/>
    </source>
</evidence>
<dbReference type="GO" id="GO:0003729">
    <property type="term" value="F:mRNA binding"/>
    <property type="evidence" value="ECO:0007669"/>
    <property type="project" value="UniProtKB-ARBA"/>
</dbReference>
<dbReference type="Pfam" id="PF00076">
    <property type="entry name" value="RRM_1"/>
    <property type="match status" value="1"/>
</dbReference>
<evidence type="ECO:0000256" key="11">
    <source>
        <dbReference type="PROSITE-ProRule" id="PRU00047"/>
    </source>
</evidence>
<feature type="domain" description="CCHC-type" evidence="15">
    <location>
        <begin position="103"/>
        <end position="118"/>
    </location>
</feature>
<comment type="similarity">
    <text evidence="10">Belongs to the splicing factor SR family. RS2Z subfamily.</text>
</comment>
<dbReference type="PANTHER" id="PTHR23147">
    <property type="entry name" value="SERINE/ARGININE RICH SPLICING FACTOR"/>
    <property type="match status" value="1"/>
</dbReference>
<feature type="region of interest" description="Disordered" evidence="13">
    <location>
        <begin position="135"/>
        <end position="294"/>
    </location>
</feature>
<keyword evidence="7" id="KW-0862">Zinc</keyword>
<feature type="domain" description="RRM" evidence="14">
    <location>
        <begin position="11"/>
        <end position="81"/>
    </location>
</feature>
<keyword evidence="6 11" id="KW-0863">Zinc-finger</keyword>
<dbReference type="GO" id="GO:0000398">
    <property type="term" value="P:mRNA splicing, via spliceosome"/>
    <property type="evidence" value="ECO:0007669"/>
    <property type="project" value="UniProtKB-ARBA"/>
</dbReference>
<evidence type="ECO:0000256" key="2">
    <source>
        <dbReference type="ARBA" id="ARBA00022553"/>
    </source>
</evidence>
<dbReference type="PROSITE" id="PS50158">
    <property type="entry name" value="ZF_CCHC"/>
    <property type="match status" value="2"/>
</dbReference>
<name>A0A9D4ZKT9_ADICA</name>
<evidence type="ECO:0000256" key="10">
    <source>
        <dbReference type="ARBA" id="ARBA00061281"/>
    </source>
</evidence>
<feature type="compositionally biased region" description="Low complexity" evidence="13">
    <location>
        <begin position="281"/>
        <end position="294"/>
    </location>
</feature>
<dbReference type="FunFam" id="3.30.70.330:FF:000272">
    <property type="entry name" value="Serine/arginine-rich splicing factor RS2Z32"/>
    <property type="match status" value="1"/>
</dbReference>
<dbReference type="AlphaFoldDB" id="A0A9D4ZKT9"/>
<dbReference type="OrthoDB" id="1099063at2759"/>
<evidence type="ECO:0000256" key="8">
    <source>
        <dbReference type="ARBA" id="ARBA00023187"/>
    </source>
</evidence>
<keyword evidence="8" id="KW-0508">mRNA splicing</keyword>
<sequence>MPRYDERSGPTRLYVGHISSRTRTRDLEDLFSKYGRIRDVDMKQDFAFVDFFDSRDADDARHYLNGRNFDGSRIAVEFAKRGPRGAGGVREYVGRGPTPGTGRCYNCGHDGHWARDCKAGDWKNKCYRCGQRGHIERDCHSSPSRRNRSPSRSRSRSPAAARRRSRSRSYSRSPRKERSVSPGTEPKRRVVSRSRSPTPRREAGRSYSHSPASNGQNPLRGDASRSVSRSPRRSATPSPRRSASPSPHRRSASPSPRRSISQSPMRDADQDNGSPARNGHSPSQSGQSPAQSAD</sequence>
<dbReference type="GO" id="GO:0008270">
    <property type="term" value="F:zinc ion binding"/>
    <property type="evidence" value="ECO:0007669"/>
    <property type="project" value="UniProtKB-KW"/>
</dbReference>
<comment type="caution">
    <text evidence="16">The sequence shown here is derived from an EMBL/GenBank/DDBJ whole genome shotgun (WGS) entry which is preliminary data.</text>
</comment>
<feature type="compositionally biased region" description="Polar residues" evidence="13">
    <location>
        <begin position="207"/>
        <end position="217"/>
    </location>
</feature>
<evidence type="ECO:0000256" key="6">
    <source>
        <dbReference type="ARBA" id="ARBA00022771"/>
    </source>
</evidence>
<protein>
    <submittedName>
        <fullName evidence="16">Uncharacterized protein</fullName>
    </submittedName>
</protein>
<dbReference type="Gene3D" id="4.10.60.10">
    <property type="entry name" value="Zinc finger, CCHC-type"/>
    <property type="match status" value="2"/>
</dbReference>
<dbReference type="InterPro" id="IPR000504">
    <property type="entry name" value="RRM_dom"/>
</dbReference>
<dbReference type="SUPFAM" id="SSF57756">
    <property type="entry name" value="Retrovirus zinc finger-like domains"/>
    <property type="match status" value="1"/>
</dbReference>
<keyword evidence="2" id="KW-0597">Phosphoprotein</keyword>
<dbReference type="InterPro" id="IPR050907">
    <property type="entry name" value="SRSF"/>
</dbReference>
<keyword evidence="9" id="KW-0539">Nucleus</keyword>
<accession>A0A9D4ZKT9</accession>
<dbReference type="EMBL" id="JABFUD020000008">
    <property type="protein sequence ID" value="KAI5076465.1"/>
    <property type="molecule type" value="Genomic_DNA"/>
</dbReference>
<evidence type="ECO:0000256" key="1">
    <source>
        <dbReference type="ARBA" id="ARBA00004123"/>
    </source>
</evidence>
<keyword evidence="17" id="KW-1185">Reference proteome</keyword>
<keyword evidence="3" id="KW-0507">mRNA processing</keyword>
<dbReference type="InterPro" id="IPR036875">
    <property type="entry name" value="Znf_CCHC_sf"/>
</dbReference>
<dbReference type="PROSITE" id="PS50102">
    <property type="entry name" value="RRM"/>
    <property type="match status" value="1"/>
</dbReference>
<reference evidence="16" key="1">
    <citation type="submission" date="2021-01" db="EMBL/GenBank/DDBJ databases">
        <title>Adiantum capillus-veneris genome.</title>
        <authorList>
            <person name="Fang Y."/>
            <person name="Liao Q."/>
        </authorList>
    </citation>
    <scope>NUCLEOTIDE SEQUENCE</scope>
    <source>
        <strain evidence="16">H3</strain>
        <tissue evidence="16">Leaf</tissue>
    </source>
</reference>
<evidence type="ECO:0000313" key="17">
    <source>
        <dbReference type="Proteomes" id="UP000886520"/>
    </source>
</evidence>
<evidence type="ECO:0000256" key="4">
    <source>
        <dbReference type="ARBA" id="ARBA00022723"/>
    </source>
</evidence>
<feature type="domain" description="CCHC-type" evidence="15">
    <location>
        <begin position="125"/>
        <end position="139"/>
    </location>
</feature>
<dbReference type="SMART" id="SM00360">
    <property type="entry name" value="RRM"/>
    <property type="match status" value="1"/>
</dbReference>
<keyword evidence="5" id="KW-0677">Repeat</keyword>
<dbReference type="SUPFAM" id="SSF54928">
    <property type="entry name" value="RNA-binding domain, RBD"/>
    <property type="match status" value="1"/>
</dbReference>
<evidence type="ECO:0000259" key="15">
    <source>
        <dbReference type="PROSITE" id="PS50158"/>
    </source>
</evidence>
<dbReference type="GO" id="GO:0005634">
    <property type="term" value="C:nucleus"/>
    <property type="evidence" value="ECO:0007669"/>
    <property type="project" value="UniProtKB-SubCell"/>
</dbReference>
<dbReference type="SMART" id="SM00343">
    <property type="entry name" value="ZnF_C2HC"/>
    <property type="match status" value="2"/>
</dbReference>
<dbReference type="InterPro" id="IPR012677">
    <property type="entry name" value="Nucleotide-bd_a/b_plait_sf"/>
</dbReference>
<dbReference type="Pfam" id="PF00098">
    <property type="entry name" value="zf-CCHC"/>
    <property type="match status" value="2"/>
</dbReference>